<dbReference type="AlphaFoldDB" id="A0A672H841"/>
<dbReference type="InParanoid" id="A0A672H841"/>
<evidence type="ECO:0000313" key="3">
    <source>
        <dbReference type="Proteomes" id="UP000472267"/>
    </source>
</evidence>
<keyword evidence="3" id="KW-1185">Reference proteome</keyword>
<reference evidence="2" key="2">
    <citation type="submission" date="2025-08" db="UniProtKB">
        <authorList>
            <consortium name="Ensembl"/>
        </authorList>
    </citation>
    <scope>IDENTIFICATION</scope>
</reference>
<feature type="coiled-coil region" evidence="1">
    <location>
        <begin position="36"/>
        <end position="78"/>
    </location>
</feature>
<dbReference type="Ensembl" id="ENSSFAT00005026205.1">
    <property type="protein sequence ID" value="ENSSFAP00005025194.1"/>
    <property type="gene ID" value="ENSSFAG00005012971.1"/>
</dbReference>
<dbReference type="PANTHER" id="PTHR18871:SF2">
    <property type="entry name" value="CENTROSOMAL PROTEIN OF 112 KDA"/>
    <property type="match status" value="1"/>
</dbReference>
<accession>A0A672H841</accession>
<evidence type="ECO:0000313" key="2">
    <source>
        <dbReference type="Ensembl" id="ENSSFAP00005025194.1"/>
    </source>
</evidence>
<protein>
    <recommendedName>
        <fullName evidence="4">Centrosomal protein 112</fullName>
    </recommendedName>
</protein>
<reference evidence="2" key="3">
    <citation type="submission" date="2025-09" db="UniProtKB">
        <authorList>
            <consortium name="Ensembl"/>
        </authorList>
    </citation>
    <scope>IDENTIFICATION</scope>
</reference>
<dbReference type="InterPro" id="IPR055310">
    <property type="entry name" value="CEP112"/>
</dbReference>
<proteinExistence type="predicted"/>
<keyword evidence="1" id="KW-0175">Coiled coil</keyword>
<organism evidence="2 3">
    <name type="scientific">Salarias fasciatus</name>
    <name type="common">Jewelled blenny</name>
    <name type="synonym">Blennius fasciatus</name>
    <dbReference type="NCBI Taxonomy" id="181472"/>
    <lineage>
        <taxon>Eukaryota</taxon>
        <taxon>Metazoa</taxon>
        <taxon>Chordata</taxon>
        <taxon>Craniata</taxon>
        <taxon>Vertebrata</taxon>
        <taxon>Euteleostomi</taxon>
        <taxon>Actinopterygii</taxon>
        <taxon>Neopterygii</taxon>
        <taxon>Teleostei</taxon>
        <taxon>Neoteleostei</taxon>
        <taxon>Acanthomorphata</taxon>
        <taxon>Ovalentaria</taxon>
        <taxon>Blenniimorphae</taxon>
        <taxon>Blenniiformes</taxon>
        <taxon>Blennioidei</taxon>
        <taxon>Blenniidae</taxon>
        <taxon>Salariinae</taxon>
        <taxon>Salarias</taxon>
    </lineage>
</organism>
<evidence type="ECO:0000256" key="1">
    <source>
        <dbReference type="SAM" id="Coils"/>
    </source>
</evidence>
<evidence type="ECO:0008006" key="4">
    <source>
        <dbReference type="Google" id="ProtNLM"/>
    </source>
</evidence>
<reference evidence="2" key="1">
    <citation type="submission" date="2019-06" db="EMBL/GenBank/DDBJ databases">
        <authorList>
            <consortium name="Wellcome Sanger Institute Data Sharing"/>
        </authorList>
    </citation>
    <scope>NUCLEOTIDE SEQUENCE [LARGE SCALE GENOMIC DNA]</scope>
</reference>
<dbReference type="Proteomes" id="UP000472267">
    <property type="component" value="Chromosome 4"/>
</dbReference>
<feature type="coiled-coil region" evidence="1">
    <location>
        <begin position="205"/>
        <end position="239"/>
    </location>
</feature>
<sequence length="240" mass="27616">MFDIILRGGGGGGNVVLIVIYRIPLTERLFISVQTISGLESQLSRLREDLQQARAHHKQQLADMAALQEEEKQRAALEKEASLERLCADMERIHSNLERSHQQEKNAIHEKTNSRLKQIEKEYSQKLAKSAQLIAELQTAACDSKEEVVRLKQAMEKHLEDATVRWEEERRTLTQHADRTNKVSLTGVHQEYQERIKGLMPAEVRQDLEDTIASLKAQVNFLQKRASLLQEDLDAFRSRR</sequence>
<name>A0A672H841_SALFA</name>
<feature type="coiled-coil region" evidence="1">
    <location>
        <begin position="109"/>
        <end position="136"/>
    </location>
</feature>
<dbReference type="PANTHER" id="PTHR18871">
    <property type="entry name" value="CENTROSOMAL PROTEIN OF 112 KDA"/>
    <property type="match status" value="1"/>
</dbReference>